<evidence type="ECO:0000256" key="1">
    <source>
        <dbReference type="SAM" id="MobiDB-lite"/>
    </source>
</evidence>
<keyword evidence="3" id="KW-1185">Reference proteome</keyword>
<feature type="region of interest" description="Disordered" evidence="1">
    <location>
        <begin position="1"/>
        <end position="26"/>
    </location>
</feature>
<proteinExistence type="predicted"/>
<feature type="region of interest" description="Disordered" evidence="1">
    <location>
        <begin position="369"/>
        <end position="437"/>
    </location>
</feature>
<reference evidence="2 3" key="1">
    <citation type="journal article" date="2018" name="Mol. Biol. Evol.">
        <title>Broad Genomic Sampling Reveals a Smut Pathogenic Ancestry of the Fungal Clade Ustilaginomycotina.</title>
        <authorList>
            <person name="Kijpornyongpan T."/>
            <person name="Mondo S.J."/>
            <person name="Barry K."/>
            <person name="Sandor L."/>
            <person name="Lee J."/>
            <person name="Lipzen A."/>
            <person name="Pangilinan J."/>
            <person name="LaButti K."/>
            <person name="Hainaut M."/>
            <person name="Henrissat B."/>
            <person name="Grigoriev I.V."/>
            <person name="Spatafora J.W."/>
            <person name="Aime M.C."/>
        </authorList>
    </citation>
    <scope>NUCLEOTIDE SEQUENCE [LARGE SCALE GENOMIC DNA]</scope>
    <source>
        <strain evidence="2 3">MCA 4718</strain>
    </source>
</reference>
<feature type="region of interest" description="Disordered" evidence="1">
    <location>
        <begin position="266"/>
        <end position="306"/>
    </location>
</feature>
<protein>
    <submittedName>
        <fullName evidence="2">Uncharacterized protein</fullName>
    </submittedName>
</protein>
<feature type="region of interest" description="Disordered" evidence="1">
    <location>
        <begin position="58"/>
        <end position="82"/>
    </location>
</feature>
<name>A0A316UAU1_9BASI</name>
<sequence>MFSYTVSSPPPAKKARHKKIAKNTHPLNKRSVTVNKTTHLTTSGTILHGIAHVTSVVNQTTPSSSHASCSTSTPVPQTKPSRIASVEQEWALIEITTRLEASEESLKETRRMLALLPRVSKGPTSGTLPSFLPSLCPAFFPRPSSSSLATEVEHREPPATGKKRAASVSELAEPNNHPHEVRNFPPSSPIKPRHKGKGKQMQTRPQVVINKARNLHTSGPITSGVANLTTCFNEKNATMANNAKRLRIASQDVDTSGIPGWTAHVARVRGNKEERNESDDAEAPSSGRQRSASMPRPHEDSASAIPLRLRQQYHLERLREKNASLEATERKIKETRKMIGKIPASESTHGGTLAAFLPSFFPSLFPRTVPSSSAGGSQHDSPVATAAKRPLPESEEDEPQIPTSPPSTPSKKKRVTQPSKTTFGGLGRGRGPREDVW</sequence>
<accession>A0A316UAU1</accession>
<feature type="compositionally biased region" description="Low complexity" evidence="1">
    <location>
        <begin position="60"/>
        <end position="73"/>
    </location>
</feature>
<dbReference type="RefSeq" id="XP_025347315.1">
    <property type="nucleotide sequence ID" value="XM_025491176.1"/>
</dbReference>
<evidence type="ECO:0000313" key="3">
    <source>
        <dbReference type="Proteomes" id="UP000245942"/>
    </source>
</evidence>
<dbReference type="Proteomes" id="UP000245942">
    <property type="component" value="Unassembled WGS sequence"/>
</dbReference>
<dbReference type="AlphaFoldDB" id="A0A316UAU1"/>
<feature type="region of interest" description="Disordered" evidence="1">
    <location>
        <begin position="144"/>
        <end position="203"/>
    </location>
</feature>
<dbReference type="GeneID" id="37012910"/>
<evidence type="ECO:0000313" key="2">
    <source>
        <dbReference type="EMBL" id="PWN20155.1"/>
    </source>
</evidence>
<gene>
    <name evidence="2" type="ORF">BCV69DRAFT_277913</name>
</gene>
<feature type="compositionally biased region" description="Polar residues" evidence="1">
    <location>
        <begin position="369"/>
        <end position="380"/>
    </location>
</feature>
<feature type="compositionally biased region" description="Basic residues" evidence="1">
    <location>
        <begin position="13"/>
        <end position="22"/>
    </location>
</feature>
<dbReference type="EMBL" id="KZ819329">
    <property type="protein sequence ID" value="PWN20155.1"/>
    <property type="molecule type" value="Genomic_DNA"/>
</dbReference>
<organism evidence="2 3">
    <name type="scientific">Pseudomicrostroma glucosiphilum</name>
    <dbReference type="NCBI Taxonomy" id="1684307"/>
    <lineage>
        <taxon>Eukaryota</taxon>
        <taxon>Fungi</taxon>
        <taxon>Dikarya</taxon>
        <taxon>Basidiomycota</taxon>
        <taxon>Ustilaginomycotina</taxon>
        <taxon>Exobasidiomycetes</taxon>
        <taxon>Microstromatales</taxon>
        <taxon>Microstromatales incertae sedis</taxon>
        <taxon>Pseudomicrostroma</taxon>
    </lineage>
</organism>